<feature type="domain" description="FAD dependent oxidoreductase central" evidence="5">
    <location>
        <begin position="376"/>
        <end position="429"/>
    </location>
</feature>
<evidence type="ECO:0000259" key="5">
    <source>
        <dbReference type="Pfam" id="PF16350"/>
    </source>
</evidence>
<keyword evidence="7" id="KW-1185">Reference proteome</keyword>
<name>A0ABP5AJC8_9ACTN</name>
<dbReference type="Pfam" id="PF08669">
    <property type="entry name" value="GCV_T_C"/>
    <property type="match status" value="1"/>
</dbReference>
<evidence type="ECO:0000313" key="6">
    <source>
        <dbReference type="EMBL" id="GAA1915540.1"/>
    </source>
</evidence>
<evidence type="ECO:0000256" key="1">
    <source>
        <dbReference type="ARBA" id="ARBA00008609"/>
    </source>
</evidence>
<dbReference type="Pfam" id="PF01571">
    <property type="entry name" value="GCV_T"/>
    <property type="match status" value="1"/>
</dbReference>
<dbReference type="SUPFAM" id="SSF54373">
    <property type="entry name" value="FAD-linked reductases, C-terminal domain"/>
    <property type="match status" value="1"/>
</dbReference>
<protein>
    <submittedName>
        <fullName evidence="6">FAD-dependent oxidoreductase</fullName>
    </submittedName>
</protein>
<dbReference type="SUPFAM" id="SSF103025">
    <property type="entry name" value="Folate-binding domain"/>
    <property type="match status" value="1"/>
</dbReference>
<evidence type="ECO:0000259" key="3">
    <source>
        <dbReference type="Pfam" id="PF01571"/>
    </source>
</evidence>
<dbReference type="InterPro" id="IPR006222">
    <property type="entry name" value="GCVT_N"/>
</dbReference>
<evidence type="ECO:0000259" key="4">
    <source>
        <dbReference type="Pfam" id="PF08669"/>
    </source>
</evidence>
<dbReference type="Gene3D" id="3.30.1360.120">
    <property type="entry name" value="Probable tRNA modification gtpase trme, domain 1"/>
    <property type="match status" value="1"/>
</dbReference>
<proteinExistence type="inferred from homology"/>
<evidence type="ECO:0000313" key="7">
    <source>
        <dbReference type="Proteomes" id="UP001501612"/>
    </source>
</evidence>
<dbReference type="PANTHER" id="PTHR43757">
    <property type="entry name" value="AMINOMETHYLTRANSFERASE"/>
    <property type="match status" value="1"/>
</dbReference>
<dbReference type="Gene3D" id="3.30.9.10">
    <property type="entry name" value="D-Amino Acid Oxidase, subunit A, domain 2"/>
    <property type="match status" value="1"/>
</dbReference>
<dbReference type="Gene3D" id="2.40.30.110">
    <property type="entry name" value="Aminomethyltransferase beta-barrel domains"/>
    <property type="match status" value="1"/>
</dbReference>
<organism evidence="6 7">
    <name type="scientific">Nocardioides lentus</name>
    <dbReference type="NCBI Taxonomy" id="338077"/>
    <lineage>
        <taxon>Bacteria</taxon>
        <taxon>Bacillati</taxon>
        <taxon>Actinomycetota</taxon>
        <taxon>Actinomycetes</taxon>
        <taxon>Propionibacteriales</taxon>
        <taxon>Nocardioidaceae</taxon>
        <taxon>Nocardioides</taxon>
    </lineage>
</organism>
<dbReference type="InterPro" id="IPR032503">
    <property type="entry name" value="FAO_M"/>
</dbReference>
<dbReference type="EMBL" id="BAAAMY010000004">
    <property type="protein sequence ID" value="GAA1915540.1"/>
    <property type="molecule type" value="Genomic_DNA"/>
</dbReference>
<dbReference type="InterPro" id="IPR013977">
    <property type="entry name" value="GcvT_C"/>
</dbReference>
<dbReference type="Gene3D" id="3.30.70.1400">
    <property type="entry name" value="Aminomethyltransferase beta-barrel domains"/>
    <property type="match status" value="1"/>
</dbReference>
<feature type="domain" description="FAD dependent oxidoreductase" evidence="2">
    <location>
        <begin position="7"/>
        <end position="373"/>
    </location>
</feature>
<dbReference type="SUPFAM" id="SSF51905">
    <property type="entry name" value="FAD/NAD(P)-binding domain"/>
    <property type="match status" value="1"/>
</dbReference>
<dbReference type="Proteomes" id="UP001501612">
    <property type="component" value="Unassembled WGS sequence"/>
</dbReference>
<dbReference type="SUPFAM" id="SSF101790">
    <property type="entry name" value="Aminomethyltransferase beta-barrel domain"/>
    <property type="match status" value="1"/>
</dbReference>
<dbReference type="Pfam" id="PF16350">
    <property type="entry name" value="FAO_M"/>
    <property type="match status" value="1"/>
</dbReference>
<gene>
    <name evidence="6" type="ORF">GCM10009737_16210</name>
</gene>
<dbReference type="PANTHER" id="PTHR43757:SF2">
    <property type="entry name" value="AMINOMETHYLTRANSFERASE, MITOCHONDRIAL"/>
    <property type="match status" value="1"/>
</dbReference>
<feature type="domain" description="Aminomethyltransferase C-terminal" evidence="4">
    <location>
        <begin position="726"/>
        <end position="805"/>
    </location>
</feature>
<dbReference type="InterPro" id="IPR036188">
    <property type="entry name" value="FAD/NAD-bd_sf"/>
</dbReference>
<reference evidence="7" key="1">
    <citation type="journal article" date="2019" name="Int. J. Syst. Evol. Microbiol.">
        <title>The Global Catalogue of Microorganisms (GCM) 10K type strain sequencing project: providing services to taxonomists for standard genome sequencing and annotation.</title>
        <authorList>
            <consortium name="The Broad Institute Genomics Platform"/>
            <consortium name="The Broad Institute Genome Sequencing Center for Infectious Disease"/>
            <person name="Wu L."/>
            <person name="Ma J."/>
        </authorList>
    </citation>
    <scope>NUCLEOTIDE SEQUENCE [LARGE SCALE GENOMIC DNA]</scope>
    <source>
        <strain evidence="7">JCM 14046</strain>
    </source>
</reference>
<accession>A0ABP5AJC8</accession>
<evidence type="ECO:0000259" key="2">
    <source>
        <dbReference type="Pfam" id="PF01266"/>
    </source>
</evidence>
<feature type="domain" description="GCVT N-terminal" evidence="3">
    <location>
        <begin position="434"/>
        <end position="712"/>
    </location>
</feature>
<dbReference type="Gene3D" id="3.50.50.60">
    <property type="entry name" value="FAD/NAD(P)-binding domain"/>
    <property type="match status" value="1"/>
</dbReference>
<dbReference type="InterPro" id="IPR006076">
    <property type="entry name" value="FAD-dep_OxRdtase"/>
</dbReference>
<dbReference type="InterPro" id="IPR029043">
    <property type="entry name" value="GcvT/YgfZ_C"/>
</dbReference>
<dbReference type="InterPro" id="IPR027266">
    <property type="entry name" value="TrmE/GcvT-like"/>
</dbReference>
<dbReference type="RefSeq" id="WP_344005960.1">
    <property type="nucleotide sequence ID" value="NZ_BAAAMY010000004.1"/>
</dbReference>
<sequence>MSGTQQKVVVVGAGVVGAAVADELTMRGWTDVTVLDAGPIPHTGGSTTHAPGLVFRASGSRMMTELAAYTVDKLGSLATEEGPCFLPVGGLEVATTPERLAELHRRAGWLAGHGIEARVVDAAECVRLHDLLDPDAVLGGLHTPGDGLAKAVRAVDAQTRRAEAAGVTLRGGVEVTGLVRGDDGRVAGVETTDGVVDADVVVCCAGIWGQKVAAMAGLRLPLVPLEHQLATTTALPAHAGRSAPEGREAWRPILRHQGEDLYYRDLGEKQMIGSYAHRPMPVRVEEFEGWGGAVMPSVRPWTPADFEGPWKASQELLPALREAEVESGINGMFSFTTDGGPLVGESRDVPGFWVAEAVWVTHSAGVGRMVAELLVDGVSTVDPAGADLHRFPPHGDGPAYVSARGQQGFVEVYDIVHPHQSMDDPRPLRLPPWHDRQAALDAVCESAGGWERPLWYGANAGLVTDADEAVRPGDWAARYWSPIAVAEARATREGVALHDLSSLTRVEVSGRGAVAFLDGLVTAKMDTPVGRVTYCLMLDERGRVLSDVTVARLAPSYGRDRFLLGVNGPLDVDRLKALAPDDVAVVDLTPGTCCVGLWGPRARDVISAVSTDDWSNEALGYFRATEGHVGMVPVTAMRVSYVGELGWELSCSADLGRRLWDTLMAAGAEHGIVAAGRVAFTSMRLEKGYRAYGSEMGRDHTPAEAGLSWAVRRGRGPEVVPEPTQRLVCLTSPDPAAVVLGHEPVLGPDGACVGHTTIGAWGATVGRAVAYAWVRPDLATPGTALGVSAFGTTHPYEVTAEPLWDPEMTRVKGT</sequence>
<dbReference type="Pfam" id="PF01266">
    <property type="entry name" value="DAO"/>
    <property type="match status" value="1"/>
</dbReference>
<comment type="caution">
    <text evidence="6">The sequence shown here is derived from an EMBL/GenBank/DDBJ whole genome shotgun (WGS) entry which is preliminary data.</text>
</comment>
<dbReference type="InterPro" id="IPR028896">
    <property type="entry name" value="GcvT/YgfZ/DmdA"/>
</dbReference>
<comment type="similarity">
    <text evidence="1">Belongs to the GcvT family.</text>
</comment>